<dbReference type="VEuPathDB" id="VectorBase:LDEU011872"/>
<dbReference type="Gene3D" id="2.40.70.10">
    <property type="entry name" value="Acid Proteases"/>
    <property type="match status" value="1"/>
</dbReference>
<dbReference type="PANTHER" id="PTHR37984:SF15">
    <property type="entry name" value="INTEGRASE CATALYTIC DOMAIN-CONTAINING PROTEIN"/>
    <property type="match status" value="1"/>
</dbReference>
<dbReference type="PANTHER" id="PTHR37984">
    <property type="entry name" value="PROTEIN CBG26694"/>
    <property type="match status" value="1"/>
</dbReference>
<sequence>MFVNGTEIKIVIDTGSRTNIIGEETVQQLKATKLKQKLKTNINLFAYFGQKYTSTHKVSLPVSHKDKHLNVDFMVVSGTNKTLLSGNTAEKLNLIKRVLKVNTNDEINHQVVEPPKKVTSNDIDKLSAVVTGDQILKNFKDVFTGMGKLPGKHRIEIDKSVPPVIMPVRRLPFAIRDQFKQELESMESEGLIDKVTKPTE</sequence>
<evidence type="ECO:0000313" key="1">
    <source>
        <dbReference type="EMBL" id="RWS20168.1"/>
    </source>
</evidence>
<keyword evidence="2" id="KW-1185">Reference proteome</keyword>
<dbReference type="EMBL" id="NCKV01019531">
    <property type="protein sequence ID" value="RWS20168.1"/>
    <property type="molecule type" value="Genomic_DNA"/>
</dbReference>
<dbReference type="SUPFAM" id="SSF50630">
    <property type="entry name" value="Acid proteases"/>
    <property type="match status" value="1"/>
</dbReference>
<reference evidence="1 2" key="1">
    <citation type="journal article" date="2018" name="Gigascience">
        <title>Genomes of trombidid mites reveal novel predicted allergens and laterally-transferred genes associated with secondary metabolism.</title>
        <authorList>
            <person name="Dong X."/>
            <person name="Chaisiri K."/>
            <person name="Xia D."/>
            <person name="Armstrong S.D."/>
            <person name="Fang Y."/>
            <person name="Donnelly M.J."/>
            <person name="Kadowaki T."/>
            <person name="McGarry J.W."/>
            <person name="Darby A.C."/>
            <person name="Makepeace B.L."/>
        </authorList>
    </citation>
    <scope>NUCLEOTIDE SEQUENCE [LARGE SCALE GENOMIC DNA]</scope>
    <source>
        <strain evidence="1">UoL-UT</strain>
    </source>
</reference>
<proteinExistence type="predicted"/>
<dbReference type="InterPro" id="IPR021109">
    <property type="entry name" value="Peptidase_aspartic_dom_sf"/>
</dbReference>
<evidence type="ECO:0000313" key="2">
    <source>
        <dbReference type="Proteomes" id="UP000288716"/>
    </source>
</evidence>
<evidence type="ECO:0008006" key="3">
    <source>
        <dbReference type="Google" id="ProtNLM"/>
    </source>
</evidence>
<name>A0A443RYD9_9ACAR</name>
<comment type="caution">
    <text evidence="1">The sequence shown here is derived from an EMBL/GenBank/DDBJ whole genome shotgun (WGS) entry which is preliminary data.</text>
</comment>
<accession>A0A443RYD9</accession>
<protein>
    <recommendedName>
        <fullName evidence="3">Peptidase A2 domain-containing protein</fullName>
    </recommendedName>
</protein>
<gene>
    <name evidence="1" type="ORF">B4U80_08417</name>
</gene>
<dbReference type="InterPro" id="IPR050951">
    <property type="entry name" value="Retrovirus_Pol_polyprotein"/>
</dbReference>
<dbReference type="Proteomes" id="UP000288716">
    <property type="component" value="Unassembled WGS sequence"/>
</dbReference>
<dbReference type="STRING" id="299467.A0A443RYD9"/>
<dbReference type="AlphaFoldDB" id="A0A443RYD9"/>
<organism evidence="1 2">
    <name type="scientific">Leptotrombidium deliense</name>
    <dbReference type="NCBI Taxonomy" id="299467"/>
    <lineage>
        <taxon>Eukaryota</taxon>
        <taxon>Metazoa</taxon>
        <taxon>Ecdysozoa</taxon>
        <taxon>Arthropoda</taxon>
        <taxon>Chelicerata</taxon>
        <taxon>Arachnida</taxon>
        <taxon>Acari</taxon>
        <taxon>Acariformes</taxon>
        <taxon>Trombidiformes</taxon>
        <taxon>Prostigmata</taxon>
        <taxon>Anystina</taxon>
        <taxon>Parasitengona</taxon>
        <taxon>Trombiculoidea</taxon>
        <taxon>Trombiculidae</taxon>
        <taxon>Leptotrombidium</taxon>
    </lineage>
</organism>
<dbReference type="OrthoDB" id="6516227at2759"/>